<keyword evidence="5" id="KW-1133">Transmembrane helix</keyword>
<reference evidence="7 8" key="1">
    <citation type="submission" date="2017-07" db="EMBL/GenBank/DDBJ databases">
        <title>Complete genome sequence of Actinoalloteichus hoggarensis DSM 45943, type strain of Actinoalloteichus hoggarensis.</title>
        <authorList>
            <person name="Ruckert C."/>
            <person name="Nouioui I."/>
            <person name="Willmese J."/>
            <person name="van Wezel G."/>
            <person name="Klenk H.-P."/>
            <person name="Kalinowski J."/>
            <person name="Zotchev S.B."/>
        </authorList>
    </citation>
    <scope>NUCLEOTIDE SEQUENCE [LARGE SCALE GENOMIC DNA]</scope>
    <source>
        <strain evidence="7 8">DSM 45943</strain>
    </source>
</reference>
<evidence type="ECO:0000256" key="2">
    <source>
        <dbReference type="ARBA" id="ARBA00006464"/>
    </source>
</evidence>
<evidence type="ECO:0000256" key="1">
    <source>
        <dbReference type="ARBA" id="ARBA00004141"/>
    </source>
</evidence>
<dbReference type="GO" id="GO:0016020">
    <property type="term" value="C:membrane"/>
    <property type="evidence" value="ECO:0007669"/>
    <property type="project" value="UniProtKB-SubCell"/>
</dbReference>
<keyword evidence="4" id="KW-0812">Transmembrane</keyword>
<dbReference type="NCBIfam" id="TIGR03025">
    <property type="entry name" value="EPS_sugtrans"/>
    <property type="match status" value="1"/>
</dbReference>
<name>A0A221WAX0_9PSEU</name>
<accession>A0A221WAX0</accession>
<protein>
    <submittedName>
        <fullName evidence="7">UDP-glucose:undecaprenyl-phosphate glucose-1-phosphate transferase</fullName>
        <ecNumber evidence="7">2.7.8.31</ecNumber>
    </submittedName>
</protein>
<dbReference type="KEGG" id="ahg:AHOG_26610"/>
<organism evidence="7 8">
    <name type="scientific">Actinoalloteichus hoggarensis</name>
    <dbReference type="NCBI Taxonomy" id="1470176"/>
    <lineage>
        <taxon>Bacteria</taxon>
        <taxon>Bacillati</taxon>
        <taxon>Actinomycetota</taxon>
        <taxon>Actinomycetes</taxon>
        <taxon>Pseudonocardiales</taxon>
        <taxon>Pseudonocardiaceae</taxon>
        <taxon>Actinoalloteichus</taxon>
    </lineage>
</organism>
<keyword evidence="8" id="KW-1185">Reference proteome</keyword>
<dbReference type="Pfam" id="PF02397">
    <property type="entry name" value="Bac_transf"/>
    <property type="match status" value="1"/>
</dbReference>
<evidence type="ECO:0000313" key="7">
    <source>
        <dbReference type="EMBL" id="ASO22924.1"/>
    </source>
</evidence>
<dbReference type="PANTHER" id="PTHR30576:SF10">
    <property type="entry name" value="SLL5057 PROTEIN"/>
    <property type="match status" value="1"/>
</dbReference>
<evidence type="ECO:0000256" key="6">
    <source>
        <dbReference type="ARBA" id="ARBA00023136"/>
    </source>
</evidence>
<dbReference type="GO" id="GO:0089702">
    <property type="term" value="F:undecaprenyl-phosphate glucose phosphotransferase activity"/>
    <property type="evidence" value="ECO:0007669"/>
    <property type="project" value="UniProtKB-EC"/>
</dbReference>
<dbReference type="EMBL" id="CP022521">
    <property type="protein sequence ID" value="ASO22924.1"/>
    <property type="molecule type" value="Genomic_DNA"/>
</dbReference>
<comment type="subcellular location">
    <subcellularLocation>
        <location evidence="1">Membrane</location>
        <topology evidence="1">Multi-pass membrane protein</topology>
    </subcellularLocation>
</comment>
<evidence type="ECO:0000313" key="8">
    <source>
        <dbReference type="Proteomes" id="UP000204221"/>
    </source>
</evidence>
<comment type="similarity">
    <text evidence="2">Belongs to the bacterial sugar transferase family.</text>
</comment>
<dbReference type="EC" id="2.7.8.31" evidence="7"/>
<gene>
    <name evidence="7" type="primary">wcaJ</name>
    <name evidence="7" type="ORF">AHOG_26610</name>
</gene>
<dbReference type="InterPro" id="IPR017475">
    <property type="entry name" value="EPS_sugar_tfrase"/>
</dbReference>
<sequence>MNDRQTVTEAPSDLRLDVIPVALRPPADTWERRHRRDVVIADHVTTLVVVISAAVLMTGRPGSAAGAWGGLAVFLAAGTTAVCVLGALMAARAWEPRGLGHGAEEYRRVGRALLGTMLLLALIGFAFQLAVLRPWIFVVVPSIGVLGFPVRYVLRQALHRRRRAGHCLLPVLAAGGVEALGELISRTRREPHNGWRIEGVCIARDSWSGLAAWERGEIDGVPVVGTIDELADRVGGGDYRVVALAPDPYWTPGRIQRLAWQLEGSQAEMVVAPMLLEVTGPRLNVSPVFGLPLLWVSQPVFTGAKRVVKDCVDRVLAVLLLLLAAPLFVVIAVLVLLDGGGPVLYRQRRVGREGRMFTMIKFRSMVPDAHLLRTGMAQNNQGAGPLFKLRRDPRVTRIGAFLRRYSIDELPQLFNVVAGTMSLVGPRPPLPEEVEHYDPAARRRLLVKPGLTGLWQVSGRSDLSWEESVRLDLRYVENWSLALDFVILWKTVWAVIRGQGAY</sequence>
<dbReference type="Pfam" id="PF13727">
    <property type="entry name" value="CoA_binding_3"/>
    <property type="match status" value="1"/>
</dbReference>
<dbReference type="AlphaFoldDB" id="A0A221WAX0"/>
<dbReference type="RefSeq" id="WP_376700078.1">
    <property type="nucleotide sequence ID" value="NZ_JACHJM010000006.1"/>
</dbReference>
<keyword evidence="6" id="KW-0472">Membrane</keyword>
<dbReference type="PANTHER" id="PTHR30576">
    <property type="entry name" value="COLANIC BIOSYNTHESIS UDP-GLUCOSE LIPID CARRIER TRANSFERASE"/>
    <property type="match status" value="1"/>
</dbReference>
<dbReference type="Proteomes" id="UP000204221">
    <property type="component" value="Chromosome"/>
</dbReference>
<proteinExistence type="inferred from homology"/>
<evidence type="ECO:0000256" key="3">
    <source>
        <dbReference type="ARBA" id="ARBA00022679"/>
    </source>
</evidence>
<dbReference type="InterPro" id="IPR003362">
    <property type="entry name" value="Bact_transf"/>
</dbReference>
<evidence type="ECO:0000256" key="5">
    <source>
        <dbReference type="ARBA" id="ARBA00022989"/>
    </source>
</evidence>
<evidence type="ECO:0000256" key="4">
    <source>
        <dbReference type="ARBA" id="ARBA00022692"/>
    </source>
</evidence>
<keyword evidence="3 7" id="KW-0808">Transferase</keyword>